<dbReference type="SMART" id="SM00248">
    <property type="entry name" value="ANK"/>
    <property type="match status" value="8"/>
</dbReference>
<evidence type="ECO:0000256" key="3">
    <source>
        <dbReference type="PROSITE-ProRule" id="PRU00023"/>
    </source>
</evidence>
<evidence type="ECO:0000313" key="4">
    <source>
        <dbReference type="EMBL" id="KAB7628922.1"/>
    </source>
</evidence>
<name>A0A7V7YDR9_9GAMM</name>
<dbReference type="InterPro" id="IPR036770">
    <property type="entry name" value="Ankyrin_rpt-contain_sf"/>
</dbReference>
<protein>
    <recommendedName>
        <fullName evidence="6">Ankyrin repeat protein</fullName>
    </recommendedName>
</protein>
<evidence type="ECO:0008006" key="6">
    <source>
        <dbReference type="Google" id="ProtNLM"/>
    </source>
</evidence>
<evidence type="ECO:0000256" key="2">
    <source>
        <dbReference type="ARBA" id="ARBA00023043"/>
    </source>
</evidence>
<dbReference type="PROSITE" id="PS50088">
    <property type="entry name" value="ANK_REPEAT"/>
    <property type="match status" value="1"/>
</dbReference>
<dbReference type="Proteomes" id="UP000449004">
    <property type="component" value="Unassembled WGS sequence"/>
</dbReference>
<accession>A0A7V7YDR9</accession>
<comment type="caution">
    <text evidence="4">The sequence shown here is derived from an EMBL/GenBank/DDBJ whole genome shotgun (WGS) entry which is preliminary data.</text>
</comment>
<feature type="repeat" description="ANK" evidence="3">
    <location>
        <begin position="40"/>
        <end position="72"/>
    </location>
</feature>
<dbReference type="InterPro" id="IPR002110">
    <property type="entry name" value="Ankyrin_rpt"/>
</dbReference>
<dbReference type="PROSITE" id="PS50297">
    <property type="entry name" value="ANK_REP_REGION"/>
    <property type="match status" value="1"/>
</dbReference>
<dbReference type="Pfam" id="PF12796">
    <property type="entry name" value="Ank_2"/>
    <property type="match status" value="1"/>
</dbReference>
<dbReference type="PRINTS" id="PR01415">
    <property type="entry name" value="ANKYRIN"/>
</dbReference>
<evidence type="ECO:0000256" key="1">
    <source>
        <dbReference type="ARBA" id="ARBA00022737"/>
    </source>
</evidence>
<dbReference type="EMBL" id="WELC01000023">
    <property type="protein sequence ID" value="KAB7628922.1"/>
    <property type="molecule type" value="Genomic_DNA"/>
</dbReference>
<dbReference type="SUPFAM" id="SSF48403">
    <property type="entry name" value="Ankyrin repeat"/>
    <property type="match status" value="2"/>
</dbReference>
<keyword evidence="2 3" id="KW-0040">ANK repeat</keyword>
<sequence length="652" mass="70467">MEFPIMNKEDAGLYEALIEKNIDSVQASLIAGANPDLVVDGRPAMHFALEWGSVDVAEMLYKFGADLNAVDDLGQNALHALAAHTDKQFNQLSCALITLGVDPDLPDNSGRTPVDVGLSAHLRKAVDANNQPRILKMLDVGAEWDGDKPLWQVALEKNLAAIFDYEEMYAQPNELGQTPAHIAAQTNSRSILRMNDVLVRDSLGRSPLFYATDTDVIQYLLGKGALVNEVDNEGNTPLHVVDSAEAALALIAAGANTSVVNNAGERASDANHNREVQAVISANAAEDRQLRAATHILSRFESPTEILQRTIYEGDLVGTLREIKCGADLNWTDEIGNNALQSAVYAGNRDVVEAILKSPGVDVTHVNNNNESALHLLAEVGDTRLLDLVLENLSQSSDRIFDVIDAFEQKNAFDETPLDVAGMFGPDDFLTELKATHGDAIHFAELHGLALEYMQDNQVNSLEKLLSSSPNLVHVSSFSMTGAEDRLSIGVNETLLSHAAKLNNTQAMSLLIKCGANVDHVNGEGESVVSQCTSSEALELVVAAGADVNRLDGMGQSALHHILRKDGSLISPEDRNACARVLLDAGADPNLKDSSGALPLDHVSNDIQNETIDMVLEKIQEIKAKIVGLEISEADDGESDVDHERKRLRRKM</sequence>
<dbReference type="PANTHER" id="PTHR24198:SF165">
    <property type="entry name" value="ANKYRIN REPEAT-CONTAINING PROTEIN-RELATED"/>
    <property type="match status" value="1"/>
</dbReference>
<proteinExistence type="predicted"/>
<evidence type="ECO:0000313" key="5">
    <source>
        <dbReference type="Proteomes" id="UP000449004"/>
    </source>
</evidence>
<keyword evidence="1" id="KW-0677">Repeat</keyword>
<dbReference type="PANTHER" id="PTHR24198">
    <property type="entry name" value="ANKYRIN REPEAT AND PROTEIN KINASE DOMAIN-CONTAINING PROTEIN"/>
    <property type="match status" value="1"/>
</dbReference>
<reference evidence="4 5" key="1">
    <citation type="submission" date="2019-10" db="EMBL/GenBank/DDBJ databases">
        <title>Halotolerant bacteria associated to Saharan-endemic halophytes Stipa tenacissima L. and Atriplex halimus L mitigate salt stress and promote growth of tomato plants.</title>
        <authorList>
            <person name="Dif G."/>
        </authorList>
    </citation>
    <scope>NUCLEOTIDE SEQUENCE [LARGE SCALE GENOMIC DNA]</scope>
    <source>
        <strain evidence="4 5">IS26</strain>
    </source>
</reference>
<gene>
    <name evidence="4" type="ORF">F9K92_15875</name>
</gene>
<dbReference type="Pfam" id="PF00023">
    <property type="entry name" value="Ank"/>
    <property type="match status" value="2"/>
</dbReference>
<dbReference type="Gene3D" id="1.25.40.20">
    <property type="entry name" value="Ankyrin repeat-containing domain"/>
    <property type="match status" value="4"/>
</dbReference>
<organism evidence="4 5">
    <name type="scientific">Stenotrophomonas rhizophila</name>
    <dbReference type="NCBI Taxonomy" id="216778"/>
    <lineage>
        <taxon>Bacteria</taxon>
        <taxon>Pseudomonadati</taxon>
        <taxon>Pseudomonadota</taxon>
        <taxon>Gammaproteobacteria</taxon>
        <taxon>Lysobacterales</taxon>
        <taxon>Lysobacteraceae</taxon>
        <taxon>Stenotrophomonas</taxon>
    </lineage>
</organism>
<dbReference type="AlphaFoldDB" id="A0A7V7YDR9"/>